<evidence type="ECO:0000313" key="3">
    <source>
        <dbReference type="EMBL" id="OHW61894.1"/>
    </source>
</evidence>
<gene>
    <name evidence="3" type="primary">epsD</name>
    <name evidence="3" type="ORF">EUAN_16570</name>
</gene>
<dbReference type="Pfam" id="PF13477">
    <property type="entry name" value="Glyco_trans_4_2"/>
    <property type="match status" value="1"/>
</dbReference>
<reference evidence="3 4" key="1">
    <citation type="submission" date="2016-09" db="EMBL/GenBank/DDBJ databases">
        <title>Genome sequence of Eubacterium angustum.</title>
        <authorList>
            <person name="Poehlein A."/>
            <person name="Daniel R."/>
        </authorList>
    </citation>
    <scope>NUCLEOTIDE SEQUENCE [LARGE SCALE GENOMIC DNA]</scope>
    <source>
        <strain evidence="3 4">DSM 1989</strain>
    </source>
</reference>
<dbReference type="GO" id="GO:0016757">
    <property type="term" value="F:glycosyltransferase activity"/>
    <property type="evidence" value="ECO:0007669"/>
    <property type="project" value="UniProtKB-KW"/>
</dbReference>
<dbReference type="EMBL" id="MKIE01000006">
    <property type="protein sequence ID" value="OHW61894.1"/>
    <property type="molecule type" value="Genomic_DNA"/>
</dbReference>
<organism evidence="3 4">
    <name type="scientific">Andreesenia angusta</name>
    <dbReference type="NCBI Taxonomy" id="39480"/>
    <lineage>
        <taxon>Bacteria</taxon>
        <taxon>Bacillati</taxon>
        <taxon>Bacillota</taxon>
        <taxon>Tissierellia</taxon>
        <taxon>Tissierellales</taxon>
        <taxon>Gottschalkiaceae</taxon>
        <taxon>Andreesenia</taxon>
    </lineage>
</organism>
<feature type="domain" description="Glycosyl transferase family 1" evidence="1">
    <location>
        <begin position="184"/>
        <end position="349"/>
    </location>
</feature>
<dbReference type="InterPro" id="IPR001296">
    <property type="entry name" value="Glyco_trans_1"/>
</dbReference>
<protein>
    <submittedName>
        <fullName evidence="3">Putative glycosyltransferase EpsD</fullName>
        <ecNumber evidence="3">2.4.-.-</ecNumber>
    </submittedName>
</protein>
<feature type="domain" description="Glycosyltransferase subfamily 4-like N-terminal" evidence="2">
    <location>
        <begin position="2"/>
        <end position="148"/>
    </location>
</feature>
<dbReference type="Gene3D" id="3.40.50.2000">
    <property type="entry name" value="Glycogen Phosphorylase B"/>
    <property type="match status" value="2"/>
</dbReference>
<dbReference type="Proteomes" id="UP000180254">
    <property type="component" value="Unassembled WGS sequence"/>
</dbReference>
<dbReference type="AlphaFoldDB" id="A0A1S1V5V3"/>
<name>A0A1S1V5V3_9FIRM</name>
<keyword evidence="3" id="KW-0328">Glycosyltransferase</keyword>
<dbReference type="OrthoDB" id="3199616at2"/>
<dbReference type="EC" id="2.4.-.-" evidence="3"/>
<accession>A0A1S1V5V3</accession>
<proteinExistence type="predicted"/>
<evidence type="ECO:0000313" key="4">
    <source>
        <dbReference type="Proteomes" id="UP000180254"/>
    </source>
</evidence>
<evidence type="ECO:0000259" key="1">
    <source>
        <dbReference type="Pfam" id="PF00534"/>
    </source>
</evidence>
<dbReference type="SUPFAM" id="SSF53756">
    <property type="entry name" value="UDP-Glycosyltransferase/glycogen phosphorylase"/>
    <property type="match status" value="1"/>
</dbReference>
<evidence type="ECO:0000259" key="2">
    <source>
        <dbReference type="Pfam" id="PF13477"/>
    </source>
</evidence>
<comment type="caution">
    <text evidence="3">The sequence shown here is derived from an EMBL/GenBank/DDBJ whole genome shotgun (WGS) entry which is preliminary data.</text>
</comment>
<keyword evidence="3" id="KW-0808">Transferase</keyword>
<keyword evidence="4" id="KW-1185">Reference proteome</keyword>
<dbReference type="InterPro" id="IPR050194">
    <property type="entry name" value="Glycosyltransferase_grp1"/>
</dbReference>
<dbReference type="InterPro" id="IPR028098">
    <property type="entry name" value="Glyco_trans_4-like_N"/>
</dbReference>
<dbReference type="CDD" id="cd03808">
    <property type="entry name" value="GT4_CapM-like"/>
    <property type="match status" value="1"/>
</dbReference>
<dbReference type="PANTHER" id="PTHR45947:SF3">
    <property type="entry name" value="SULFOQUINOVOSYL TRANSFERASE SQD2"/>
    <property type="match status" value="1"/>
</dbReference>
<dbReference type="PANTHER" id="PTHR45947">
    <property type="entry name" value="SULFOQUINOVOSYL TRANSFERASE SQD2"/>
    <property type="match status" value="1"/>
</dbReference>
<dbReference type="STRING" id="39480.EUAN_16570"/>
<dbReference type="RefSeq" id="WP_071063529.1">
    <property type="nucleotide sequence ID" value="NZ_MKIE01000006.1"/>
</dbReference>
<sequence>MKILYVANVYRHITSFHMPYLKWLKSQGFEVHVAGSGDESIPKWTDVPYVDKNFDISIKRSPYSFQNIKAYKQLKGIVESEKYDIVHCHTPMGGVLGRLASRGLRKQGTKVIYTAHGFHFCKGAPKINWLIYYPVERFLSRYTDVLITMNKEDADIVQKFKCREHYSIPGIGFDVAKFKNVEVDKEKKREELEILEEEFVVISVGDLTKRKNHQSVIKAISKLDSSDIKYIICGKGVLEHELKQLCLEHELSEKVIFLEYRTDINEILKSSDVFVFPSLHEGLAIAGLEAMAAGVPVVASNRRGVSDYCIDEKTALLCEPMDSDCIARSISRIRNEKGLAERLTEEARKAIEKFDISNAMSEMQNIYIKVAPELFKEKKAEGN</sequence>
<dbReference type="Pfam" id="PF00534">
    <property type="entry name" value="Glycos_transf_1"/>
    <property type="match status" value="1"/>
</dbReference>